<dbReference type="InterPro" id="IPR009325">
    <property type="entry name" value="DUF983"/>
</dbReference>
<dbReference type="STRING" id="1121022.GCA_000376105_02165"/>
<reference evidence="2 3" key="1">
    <citation type="journal article" date="2014" name="Nature">
        <title>Sequential evolution of bacterial morphology by co-option of a developmental regulator.</title>
        <authorList>
            <person name="Jiang C."/>
            <person name="Brown P.J."/>
            <person name="Ducret A."/>
            <person name="Brun Y.V."/>
        </authorList>
    </citation>
    <scope>NUCLEOTIDE SEQUENCE [LARGE SCALE GENOMIC DNA]</scope>
    <source>
        <strain evidence="2 3">DSM 16100</strain>
    </source>
</reference>
<keyword evidence="1" id="KW-0472">Membrane</keyword>
<gene>
    <name evidence="2" type="ORF">ABENE_17765</name>
</gene>
<dbReference type="EMBL" id="AWGB01000048">
    <property type="protein sequence ID" value="ESQ86936.1"/>
    <property type="molecule type" value="Genomic_DNA"/>
</dbReference>
<keyword evidence="3" id="KW-1185">Reference proteome</keyword>
<dbReference type="OrthoDB" id="9799456at2"/>
<dbReference type="AlphaFoldDB" id="V4PFK3"/>
<evidence type="ECO:0000313" key="3">
    <source>
        <dbReference type="Proteomes" id="UP000017837"/>
    </source>
</evidence>
<keyword evidence="1" id="KW-1133">Transmembrane helix</keyword>
<dbReference type="eggNOG" id="COG5349">
    <property type="taxonomic scope" value="Bacteria"/>
</dbReference>
<proteinExistence type="predicted"/>
<dbReference type="Proteomes" id="UP000017837">
    <property type="component" value="Unassembled WGS sequence"/>
</dbReference>
<organism evidence="2 3">
    <name type="scientific">Asticcacaulis benevestitus DSM 16100 = ATCC BAA-896</name>
    <dbReference type="NCBI Taxonomy" id="1121022"/>
    <lineage>
        <taxon>Bacteria</taxon>
        <taxon>Pseudomonadati</taxon>
        <taxon>Pseudomonadota</taxon>
        <taxon>Alphaproteobacteria</taxon>
        <taxon>Caulobacterales</taxon>
        <taxon>Caulobacteraceae</taxon>
        <taxon>Asticcacaulis</taxon>
    </lineage>
</organism>
<sequence length="119" mass="12611">MADPEGGKVSFAAAALGKCPVCTQGKLYKSYLKVEDSCAVCGQNFKAADTGDGPVVFVILIAGFLACAGLLTTFFLYPGWSITTHLLIWPAVAVVTSLVLMPVLKSLMIASQLRNKVRD</sequence>
<keyword evidence="1" id="KW-0812">Transmembrane</keyword>
<accession>V4PFK3</accession>
<dbReference type="PATRIC" id="fig|1121022.4.peg.3633"/>
<name>V4PFK3_9CAUL</name>
<evidence type="ECO:0000256" key="1">
    <source>
        <dbReference type="SAM" id="Phobius"/>
    </source>
</evidence>
<dbReference type="Pfam" id="PF06170">
    <property type="entry name" value="DUF983"/>
    <property type="match status" value="1"/>
</dbReference>
<evidence type="ECO:0000313" key="2">
    <source>
        <dbReference type="EMBL" id="ESQ86936.1"/>
    </source>
</evidence>
<feature type="transmembrane region" description="Helical" evidence="1">
    <location>
        <begin position="55"/>
        <end position="80"/>
    </location>
</feature>
<protein>
    <recommendedName>
        <fullName evidence="4">DUF983 domain-containing protein</fullName>
    </recommendedName>
</protein>
<evidence type="ECO:0008006" key="4">
    <source>
        <dbReference type="Google" id="ProtNLM"/>
    </source>
</evidence>
<dbReference type="RefSeq" id="WP_018081831.1">
    <property type="nucleotide sequence ID" value="NZ_AQWM01000008.1"/>
</dbReference>
<comment type="caution">
    <text evidence="2">The sequence shown here is derived from an EMBL/GenBank/DDBJ whole genome shotgun (WGS) entry which is preliminary data.</text>
</comment>
<feature type="transmembrane region" description="Helical" evidence="1">
    <location>
        <begin position="86"/>
        <end position="104"/>
    </location>
</feature>